<keyword evidence="7" id="KW-1185">Reference proteome</keyword>
<dbReference type="PANTHER" id="PTHR12143">
    <property type="entry name" value="PEPTIDE N-GLYCANASE PNGASE -RELATED"/>
    <property type="match status" value="1"/>
</dbReference>
<dbReference type="Pfam" id="PF07971">
    <property type="entry name" value="Glyco_hydro_92"/>
    <property type="match status" value="2"/>
</dbReference>
<dbReference type="InterPro" id="IPR050883">
    <property type="entry name" value="PNGase"/>
</dbReference>
<comment type="cofactor">
    <cofactor evidence="1">
        <name>Ca(2+)</name>
        <dbReference type="ChEBI" id="CHEBI:29108"/>
    </cofactor>
</comment>
<dbReference type="Gene3D" id="2.70.98.10">
    <property type="match status" value="1"/>
</dbReference>
<dbReference type="InterPro" id="IPR005887">
    <property type="entry name" value="GH92_a_mannosidase_put"/>
</dbReference>
<dbReference type="InterPro" id="IPR014718">
    <property type="entry name" value="GH-type_carb-bd"/>
</dbReference>
<reference evidence="6 7" key="1">
    <citation type="submission" date="2019-11" db="EMBL/GenBank/DDBJ databases">
        <authorList>
            <person name="Zheng R.K."/>
            <person name="Sun C.M."/>
        </authorList>
    </citation>
    <scope>NUCLEOTIDE SEQUENCE [LARGE SCALE GENOMIC DNA]</scope>
    <source>
        <strain evidence="6 7">WC007</strain>
    </source>
</reference>
<gene>
    <name evidence="6" type="ORF">GM418_30280</name>
</gene>
<proteinExistence type="predicted"/>
<dbReference type="AlphaFoldDB" id="A0A6I6K851"/>
<comment type="subunit">
    <text evidence="2">Monomer.</text>
</comment>
<dbReference type="SUPFAM" id="SSF48208">
    <property type="entry name" value="Six-hairpin glycosidases"/>
    <property type="match status" value="1"/>
</dbReference>
<dbReference type="Pfam" id="PF17678">
    <property type="entry name" value="Glyco_hydro_92N"/>
    <property type="match status" value="1"/>
</dbReference>
<evidence type="ECO:0008006" key="8">
    <source>
        <dbReference type="Google" id="ProtNLM"/>
    </source>
</evidence>
<dbReference type="GO" id="GO:0005829">
    <property type="term" value="C:cytosol"/>
    <property type="evidence" value="ECO:0007669"/>
    <property type="project" value="TreeGrafter"/>
</dbReference>
<dbReference type="GO" id="GO:0006516">
    <property type="term" value="P:glycoprotein catabolic process"/>
    <property type="evidence" value="ECO:0007669"/>
    <property type="project" value="TreeGrafter"/>
</dbReference>
<dbReference type="GO" id="GO:0030246">
    <property type="term" value="F:carbohydrate binding"/>
    <property type="evidence" value="ECO:0007669"/>
    <property type="project" value="InterPro"/>
</dbReference>
<dbReference type="PANTHER" id="PTHR12143:SF39">
    <property type="entry name" value="SECRETED PROTEIN"/>
    <property type="match status" value="1"/>
</dbReference>
<evidence type="ECO:0000256" key="1">
    <source>
        <dbReference type="ARBA" id="ARBA00001913"/>
    </source>
</evidence>
<dbReference type="NCBIfam" id="TIGR01180">
    <property type="entry name" value="aman2_put"/>
    <property type="match status" value="1"/>
</dbReference>
<evidence type="ECO:0000256" key="3">
    <source>
        <dbReference type="ARBA" id="ARBA00022837"/>
    </source>
</evidence>
<dbReference type="Gene3D" id="3.30.2080.10">
    <property type="entry name" value="GH92 mannosidase domain"/>
    <property type="match status" value="2"/>
</dbReference>
<dbReference type="GO" id="GO:0005975">
    <property type="term" value="P:carbohydrate metabolic process"/>
    <property type="evidence" value="ECO:0007669"/>
    <property type="project" value="InterPro"/>
</dbReference>
<dbReference type="RefSeq" id="WP_158871999.1">
    <property type="nucleotide sequence ID" value="NZ_CP046401.1"/>
</dbReference>
<feature type="domain" description="Glycosyl hydrolase family 92" evidence="4">
    <location>
        <begin position="307"/>
        <end position="359"/>
    </location>
</feature>
<dbReference type="Gene3D" id="1.20.1050.60">
    <property type="entry name" value="alpha-1,2-mannosidase"/>
    <property type="match status" value="1"/>
</dbReference>
<evidence type="ECO:0000259" key="5">
    <source>
        <dbReference type="Pfam" id="PF17678"/>
    </source>
</evidence>
<name>A0A6I6K851_9BACT</name>
<evidence type="ECO:0000313" key="6">
    <source>
        <dbReference type="EMBL" id="QGY47793.1"/>
    </source>
</evidence>
<sequence length="737" mass="85267">MNIKNYQSYINLCLILFLLIILTTENAYCQDSNLSPADYVNFLIGTDVFEDAKYNGNNPVHPDSAMYGNEIPGPKMPDGIINPSPVTSFKGVFYHSRGAGYCYSDESIMGFTNLPTEYNFYNNLLLMPTVGRLYTRPGELSSPKDGYRSRKNFENEIAKPYYYSVVLKDYDIKAELTTTNHVALHSYTFPKSDSSKILLDLGICHKNSRIISSLAQIRDNNTITGKQIIEANKSHLFQYYGEEIFFAIKFSRKFEDYGMWDNFENKIYNGRENIEGKQVGVFVDYKTDDKEKIFVKVSISLISIEDALKNIESELPSWSFDQIKNQCKVAWNDILSRIEIEGGNKSQRTLFYTSLARSLNTGVFMGWFDNYEILFLLQPERVVNRANSNDWSTLYRGFIGFEQFPAVLSYYLRGAKDIDIKTIYDAYYKRMTNPEVERYGDFFRYGYIPYNYRTDEQSTTMEDDCVNRTLGYAYAFNCLSYMAEELGEKQEAKYLKKFSDNYKNIFDKKTGFMRAKLRDGSWLEPFDPTQSYLREIYKEGNAWQYTWMVPHDIPGLINLMGGKYAFANKLDELFTTPYKYVHRNTSGMIGNYTHGNGIDRYIPYLYSEAGFPSKTQKMVRTILDTLYRATPGGLTNNDDYGKMSAWYVYSAMGFLPPLDATSENYILGAPLFKKITIHFSDYIYNNNTFTIECENYSPENIYAKSVKLDGKTLNNFKLPFDAFINGQRLVFQMSHVP</sequence>
<evidence type="ECO:0000259" key="4">
    <source>
        <dbReference type="Pfam" id="PF07971"/>
    </source>
</evidence>
<organism evidence="6 7">
    <name type="scientific">Maribellus comscasis</name>
    <dbReference type="NCBI Taxonomy" id="2681766"/>
    <lineage>
        <taxon>Bacteria</taxon>
        <taxon>Pseudomonadati</taxon>
        <taxon>Bacteroidota</taxon>
        <taxon>Bacteroidia</taxon>
        <taxon>Marinilabiliales</taxon>
        <taxon>Prolixibacteraceae</taxon>
        <taxon>Maribellus</taxon>
    </lineage>
</organism>
<dbReference type="Proteomes" id="UP000428260">
    <property type="component" value="Chromosome"/>
</dbReference>
<dbReference type="InterPro" id="IPR012939">
    <property type="entry name" value="Glyco_hydro_92"/>
</dbReference>
<evidence type="ECO:0000256" key="2">
    <source>
        <dbReference type="ARBA" id="ARBA00011245"/>
    </source>
</evidence>
<dbReference type="InterPro" id="IPR008928">
    <property type="entry name" value="6-hairpin_glycosidase_sf"/>
</dbReference>
<accession>A0A6I6K851</accession>
<dbReference type="InterPro" id="IPR041371">
    <property type="entry name" value="GH92_N"/>
</dbReference>
<dbReference type="EMBL" id="CP046401">
    <property type="protein sequence ID" value="QGY47793.1"/>
    <property type="molecule type" value="Genomic_DNA"/>
</dbReference>
<dbReference type="Gene3D" id="1.20.1610.10">
    <property type="entry name" value="alpha-1,2-mannosidases domains"/>
    <property type="match status" value="1"/>
</dbReference>
<dbReference type="GO" id="GO:0000224">
    <property type="term" value="F:peptide-N4-(N-acetyl-beta-glucosaminyl)asparagine amidase activity"/>
    <property type="evidence" value="ECO:0007669"/>
    <property type="project" value="TreeGrafter"/>
</dbReference>
<feature type="domain" description="Glycosyl hydrolase family 92" evidence="4">
    <location>
        <begin position="399"/>
        <end position="734"/>
    </location>
</feature>
<evidence type="ECO:0000313" key="7">
    <source>
        <dbReference type="Proteomes" id="UP000428260"/>
    </source>
</evidence>
<protein>
    <recommendedName>
        <fullName evidence="8">Glycoside hydrolase family 92 protein</fullName>
    </recommendedName>
</protein>
<keyword evidence="3" id="KW-0106">Calcium</keyword>
<feature type="domain" description="Glycosyl hydrolase family 92 N-terminal" evidence="5">
    <location>
        <begin position="39"/>
        <end position="300"/>
    </location>
</feature>
<dbReference type="KEGG" id="mcos:GM418_30280"/>